<organism evidence="2 3">
    <name type="scientific">Methylobacter tundripaludum</name>
    <dbReference type="NCBI Taxonomy" id="173365"/>
    <lineage>
        <taxon>Bacteria</taxon>
        <taxon>Pseudomonadati</taxon>
        <taxon>Pseudomonadota</taxon>
        <taxon>Gammaproteobacteria</taxon>
        <taxon>Methylococcales</taxon>
        <taxon>Methylococcaceae</taxon>
        <taxon>Methylobacter</taxon>
    </lineage>
</organism>
<protein>
    <submittedName>
        <fullName evidence="2">Uncharacterized protein</fullName>
    </submittedName>
</protein>
<sequence>MRIHSSSLIFQPISLNQKVGRNNSAQNKDKNELSVSIDEQNKKSNQASSPEEIKKTLDNVSLAIDSSSQDNIIKPTNSRTLRALSAYTQEFNAPLQDQRAQLITGIDAYA</sequence>
<evidence type="ECO:0000313" key="2">
    <source>
        <dbReference type="EMBL" id="PPK66576.1"/>
    </source>
</evidence>
<evidence type="ECO:0000313" key="3">
    <source>
        <dbReference type="Proteomes" id="UP000238071"/>
    </source>
</evidence>
<keyword evidence="3" id="KW-1185">Reference proteome</keyword>
<reference evidence="2 3" key="1">
    <citation type="submission" date="2018-02" db="EMBL/GenBank/DDBJ databases">
        <title>Subsurface microbial communities from deep shales in Ohio and West Virginia, USA.</title>
        <authorList>
            <person name="Wrighton K."/>
        </authorList>
    </citation>
    <scope>NUCLEOTIDE SEQUENCE [LARGE SCALE GENOMIC DNA]</scope>
    <source>
        <strain evidence="2 3">OWC-G53F</strain>
    </source>
</reference>
<proteinExistence type="predicted"/>
<dbReference type="RefSeq" id="WP_104425003.1">
    <property type="nucleotide sequence ID" value="NZ_PTIY01000016.1"/>
</dbReference>
<evidence type="ECO:0000256" key="1">
    <source>
        <dbReference type="SAM" id="MobiDB-lite"/>
    </source>
</evidence>
<accession>A0A2S6GN31</accession>
<dbReference type="AlphaFoldDB" id="A0A2S6GN31"/>
<dbReference type="Proteomes" id="UP000238071">
    <property type="component" value="Unassembled WGS sequence"/>
</dbReference>
<comment type="caution">
    <text evidence="2">The sequence shown here is derived from an EMBL/GenBank/DDBJ whole genome shotgun (WGS) entry which is preliminary data.</text>
</comment>
<dbReference type="EMBL" id="PTIY01000016">
    <property type="protein sequence ID" value="PPK66576.1"/>
    <property type="molecule type" value="Genomic_DNA"/>
</dbReference>
<gene>
    <name evidence="2" type="ORF">B0F88_11624</name>
</gene>
<feature type="compositionally biased region" description="Polar residues" evidence="1">
    <location>
        <begin position="33"/>
        <end position="49"/>
    </location>
</feature>
<name>A0A2S6GN31_9GAMM</name>
<dbReference type="OrthoDB" id="5569700at2"/>
<feature type="region of interest" description="Disordered" evidence="1">
    <location>
        <begin position="19"/>
        <end position="53"/>
    </location>
</feature>